<evidence type="ECO:0000313" key="1">
    <source>
        <dbReference type="EMBL" id="RNG36212.1"/>
    </source>
</evidence>
<dbReference type="SUPFAM" id="SSF53850">
    <property type="entry name" value="Periplasmic binding protein-like II"/>
    <property type="match status" value="1"/>
</dbReference>
<dbReference type="NCBIfam" id="TIGR02122">
    <property type="entry name" value="TRAP_TAXI"/>
    <property type="match status" value="1"/>
</dbReference>
<dbReference type="PANTHER" id="PTHR42941:SF1">
    <property type="entry name" value="SLL1037 PROTEIN"/>
    <property type="match status" value="1"/>
</dbReference>
<dbReference type="Proteomes" id="UP000275401">
    <property type="component" value="Unassembled WGS sequence"/>
</dbReference>
<dbReference type="Gene3D" id="3.40.190.10">
    <property type="entry name" value="Periplasmic binding protein-like II"/>
    <property type="match status" value="2"/>
</dbReference>
<reference evidence="1 2" key="1">
    <citation type="submission" date="2018-11" db="EMBL/GenBank/DDBJ databases">
        <title>The Potential of Streptomyces as Biocontrol Agents against the Tomato grey mould, Botrytis cinerea (Gray mold) Frontiers in Microbiology.</title>
        <authorList>
            <person name="Li D."/>
        </authorList>
    </citation>
    <scope>NUCLEOTIDE SEQUENCE [LARGE SCALE GENOMIC DNA]</scope>
    <source>
        <strain evidence="1 2">NEAU-LD23</strain>
    </source>
</reference>
<dbReference type="InterPro" id="IPR011852">
    <property type="entry name" value="TRAP_TAXI"/>
</dbReference>
<keyword evidence="2" id="KW-1185">Reference proteome</keyword>
<gene>
    <name evidence="1" type="ORF">EEJ42_02885</name>
</gene>
<dbReference type="RefSeq" id="WP_123098453.1">
    <property type="nucleotide sequence ID" value="NZ_RIBZ01000042.1"/>
</dbReference>
<comment type="caution">
    <text evidence="1">The sequence shown here is derived from an EMBL/GenBank/DDBJ whole genome shotgun (WGS) entry which is preliminary data.</text>
</comment>
<dbReference type="PROSITE" id="PS51257">
    <property type="entry name" value="PROKAR_LIPOPROTEIN"/>
    <property type="match status" value="1"/>
</dbReference>
<name>A0A3M8X1C3_9ACTN</name>
<dbReference type="AlphaFoldDB" id="A0A3M8X1C3"/>
<organism evidence="1 2">
    <name type="scientific">Streptomyces botrytidirepellens</name>
    <dbReference type="NCBI Taxonomy" id="2486417"/>
    <lineage>
        <taxon>Bacteria</taxon>
        <taxon>Bacillati</taxon>
        <taxon>Actinomycetota</taxon>
        <taxon>Actinomycetes</taxon>
        <taxon>Kitasatosporales</taxon>
        <taxon>Streptomycetaceae</taxon>
        <taxon>Streptomyces</taxon>
    </lineage>
</organism>
<sequence length="311" mass="32312">MHTVPRRLLLALAAGGLAGCSDPGPSARVRLATGPRGGPYATFGSRLATEAHRAHHGLTVRVLTTAASVENLRMLGDRRADLALTLADSAADAAAGHGLFPRKIAVAALARLYLNYLHLVVPADSTIEHPAQLAGRTVSLGAAESGTSTTAGRVLGAAGVRDVRAVRLGLGASADALTDGQVDAFFWSGGAPTWAISRLARRRPLRLIPLGGLARALRRDHGPVYEEVSVPAGAYGMRGPTPTVGTPSYLVCRSGLADGTARALTDVLFERRDRLPVPDAPGSRLDERYAIGTGTVPLHPGAAAYYRAAYG</sequence>
<dbReference type="Pfam" id="PF16868">
    <property type="entry name" value="NMT1_3"/>
    <property type="match status" value="1"/>
</dbReference>
<dbReference type="PANTHER" id="PTHR42941">
    <property type="entry name" value="SLL1037 PROTEIN"/>
    <property type="match status" value="1"/>
</dbReference>
<proteinExistence type="predicted"/>
<dbReference type="EMBL" id="RIBZ01000042">
    <property type="protein sequence ID" value="RNG36212.1"/>
    <property type="molecule type" value="Genomic_DNA"/>
</dbReference>
<protein>
    <submittedName>
        <fullName evidence="1">TAXI family TRAP transporter solute-binding subunit</fullName>
    </submittedName>
</protein>
<evidence type="ECO:0000313" key="2">
    <source>
        <dbReference type="Proteomes" id="UP000275401"/>
    </source>
</evidence>
<accession>A0A3M8X1C3</accession>